<dbReference type="Proteomes" id="UP000199666">
    <property type="component" value="Unassembled WGS sequence"/>
</dbReference>
<evidence type="ECO:0000256" key="9">
    <source>
        <dbReference type="ARBA" id="ARBA00033765"/>
    </source>
</evidence>
<feature type="binding site" evidence="10">
    <location>
        <position position="40"/>
    </location>
    <ligand>
        <name>[4Fe-4S] cluster</name>
        <dbReference type="ChEBI" id="CHEBI:49883"/>
        <label>1</label>
    </ligand>
</feature>
<dbReference type="HAMAP" id="MF_01864">
    <property type="entry name" value="tRNA_metthiotr_MiaB"/>
    <property type="match status" value="1"/>
</dbReference>
<dbReference type="AlphaFoldDB" id="A0A1I2TFM6"/>
<dbReference type="PANTHER" id="PTHR43020:SF2">
    <property type="entry name" value="MITOCHONDRIAL TRNA METHYLTHIOTRANSFERASE CDK5RAP1"/>
    <property type="match status" value="1"/>
</dbReference>
<dbReference type="PANTHER" id="PTHR43020">
    <property type="entry name" value="CDK5 REGULATORY SUBUNIT-ASSOCIATED PROTEIN 1"/>
    <property type="match status" value="1"/>
</dbReference>
<keyword evidence="15" id="KW-1185">Reference proteome</keyword>
<dbReference type="Pfam" id="PF01938">
    <property type="entry name" value="TRAM"/>
    <property type="match status" value="1"/>
</dbReference>
<dbReference type="GO" id="GO:0046872">
    <property type="term" value="F:metal ion binding"/>
    <property type="evidence" value="ECO:0007669"/>
    <property type="project" value="UniProtKB-KW"/>
</dbReference>
<comment type="subunit">
    <text evidence="10">Monomer.</text>
</comment>
<dbReference type="EC" id="2.8.4.3" evidence="9 10"/>
<evidence type="ECO:0000259" key="13">
    <source>
        <dbReference type="PROSITE" id="PS51918"/>
    </source>
</evidence>
<keyword evidence="4 10" id="KW-0808">Transferase</keyword>
<name>A0A1I2TFM6_9SPHI</name>
<dbReference type="SMART" id="SM00729">
    <property type="entry name" value="Elp3"/>
    <property type="match status" value="1"/>
</dbReference>
<evidence type="ECO:0000259" key="12">
    <source>
        <dbReference type="PROSITE" id="PS51449"/>
    </source>
</evidence>
<evidence type="ECO:0000256" key="5">
    <source>
        <dbReference type="ARBA" id="ARBA00022691"/>
    </source>
</evidence>
<dbReference type="PROSITE" id="PS50926">
    <property type="entry name" value="TRAM"/>
    <property type="match status" value="1"/>
</dbReference>
<dbReference type="InterPro" id="IPR013848">
    <property type="entry name" value="Methylthiotransferase_N"/>
</dbReference>
<dbReference type="InterPro" id="IPR058240">
    <property type="entry name" value="rSAM_sf"/>
</dbReference>
<comment type="subcellular location">
    <subcellularLocation>
        <location evidence="10">Cytoplasm</location>
    </subcellularLocation>
</comment>
<dbReference type="PROSITE" id="PS51449">
    <property type="entry name" value="MTTASE_N"/>
    <property type="match status" value="1"/>
</dbReference>
<keyword evidence="8 10" id="KW-0411">Iron-sulfur</keyword>
<feature type="binding site" evidence="10">
    <location>
        <position position="192"/>
    </location>
    <ligand>
        <name>[4Fe-4S] cluster</name>
        <dbReference type="ChEBI" id="CHEBI:49883"/>
        <label>2</label>
        <note>4Fe-4S-S-AdoMet</note>
    </ligand>
</feature>
<dbReference type="GO" id="GO:0005829">
    <property type="term" value="C:cytosol"/>
    <property type="evidence" value="ECO:0007669"/>
    <property type="project" value="TreeGrafter"/>
</dbReference>
<dbReference type="InterPro" id="IPR007197">
    <property type="entry name" value="rSAM"/>
</dbReference>
<sequence length="515" mass="58252">MIDFQLTDKTHDEERQGEALVIDAPVKADGRKLYIESYGCQMNFADSEIVASILADTGFKTTGDYHEADVIFINTCSIRENAEQRVRNRLSQFGVEKRRNPKLIVGVLGCMAERLKAKFLEEEKLVDVVVGPDAYRDLPGLISQVEDGHKAVNVILSREETYADVSPVRLNSNGITAFVTIMRGCDNMCSFCVVPFTRGRERSRDPHSIIAEAKDLFAKGYREITLLGQNVDSYHWSKPKENKVAQSDLEDEMNTLTGDALLEALINKTDLPGTRRNENEVMDADSMNFAQLLAAVADIHPDLRVRFSTSHPKDITDEVLYTIAKYDNICNYIHLPVQSGNSRILALMNRTYTREWYMNRIDAIRRIIPGCAISADIIAGFCTETEEEHQDTLSIMDYARYNFAYTFSYSERPGTLAARKYIDDVPEEVKARRLAEIFKKQQEDSLACLEDFVGKTVKVLIEGFSKKSDKEYRGRNDENAMVVFPVTDSVKPGEYANVYIERCTSATLIGRVIEI</sequence>
<reference evidence="14 15" key="1">
    <citation type="submission" date="2016-10" db="EMBL/GenBank/DDBJ databases">
        <authorList>
            <person name="de Groot N.N."/>
        </authorList>
    </citation>
    <scope>NUCLEOTIDE SEQUENCE [LARGE SCALE GENOMIC DNA]</scope>
    <source>
        <strain evidence="14 15">DSM 18684</strain>
    </source>
</reference>
<dbReference type="InterPro" id="IPR020612">
    <property type="entry name" value="Methylthiotransferase_CS"/>
</dbReference>
<evidence type="ECO:0000256" key="1">
    <source>
        <dbReference type="ARBA" id="ARBA00003234"/>
    </source>
</evidence>
<evidence type="ECO:0000256" key="3">
    <source>
        <dbReference type="ARBA" id="ARBA00022490"/>
    </source>
</evidence>
<keyword evidence="6 10" id="KW-0479">Metal-binding</keyword>
<feature type="binding site" evidence="10">
    <location>
        <position position="185"/>
    </location>
    <ligand>
        <name>[4Fe-4S] cluster</name>
        <dbReference type="ChEBI" id="CHEBI:49883"/>
        <label>2</label>
        <note>4Fe-4S-S-AdoMet</note>
    </ligand>
</feature>
<dbReference type="GO" id="GO:0035597">
    <property type="term" value="F:tRNA-2-methylthio-N(6)-dimethylallyladenosine(37) synthase activity"/>
    <property type="evidence" value="ECO:0007669"/>
    <property type="project" value="UniProtKB-EC"/>
</dbReference>
<evidence type="ECO:0000313" key="15">
    <source>
        <dbReference type="Proteomes" id="UP000199666"/>
    </source>
</evidence>
<keyword evidence="7 10" id="KW-0408">Iron</keyword>
<dbReference type="SFLD" id="SFLDG01061">
    <property type="entry name" value="methylthiotransferase"/>
    <property type="match status" value="1"/>
</dbReference>
<feature type="binding site" evidence="10">
    <location>
        <position position="189"/>
    </location>
    <ligand>
        <name>[4Fe-4S] cluster</name>
        <dbReference type="ChEBI" id="CHEBI:49883"/>
        <label>2</label>
        <note>4Fe-4S-S-AdoMet</note>
    </ligand>
</feature>
<feature type="domain" description="TRAM" evidence="11">
    <location>
        <begin position="450"/>
        <end position="514"/>
    </location>
</feature>
<dbReference type="EMBL" id="FOPP01000001">
    <property type="protein sequence ID" value="SFG61091.1"/>
    <property type="molecule type" value="Genomic_DNA"/>
</dbReference>
<evidence type="ECO:0000256" key="8">
    <source>
        <dbReference type="ARBA" id="ARBA00023014"/>
    </source>
</evidence>
<dbReference type="RefSeq" id="WP_090991733.1">
    <property type="nucleotide sequence ID" value="NZ_FOPP01000001.1"/>
</dbReference>
<keyword evidence="2 10" id="KW-0004">4Fe-4S</keyword>
<comment type="similarity">
    <text evidence="10">Belongs to the methylthiotransferase family. MiaB subfamily.</text>
</comment>
<dbReference type="SUPFAM" id="SSF102114">
    <property type="entry name" value="Radical SAM enzymes"/>
    <property type="match status" value="1"/>
</dbReference>
<dbReference type="PROSITE" id="PS51918">
    <property type="entry name" value="RADICAL_SAM"/>
    <property type="match status" value="1"/>
</dbReference>
<proteinExistence type="inferred from homology"/>
<keyword evidence="5 10" id="KW-0949">S-adenosyl-L-methionine</keyword>
<dbReference type="InterPro" id="IPR038135">
    <property type="entry name" value="Methylthiotransferase_N_sf"/>
</dbReference>
<evidence type="ECO:0000256" key="10">
    <source>
        <dbReference type="HAMAP-Rule" id="MF_01864"/>
    </source>
</evidence>
<feature type="domain" description="Radical SAM core" evidence="13">
    <location>
        <begin position="171"/>
        <end position="447"/>
    </location>
</feature>
<dbReference type="SFLD" id="SFLDF00273">
    <property type="entry name" value="(dimethylallyl)adenosine_tRNA"/>
    <property type="match status" value="1"/>
</dbReference>
<dbReference type="InterPro" id="IPR002792">
    <property type="entry name" value="TRAM_dom"/>
</dbReference>
<dbReference type="OrthoDB" id="9805215at2"/>
<comment type="cofactor">
    <cofactor evidence="10">
        <name>[4Fe-4S] cluster</name>
        <dbReference type="ChEBI" id="CHEBI:49883"/>
    </cofactor>
    <text evidence="10">Binds 2 [4Fe-4S] clusters. One cluster is coordinated with 3 cysteines and an exchangeable S-adenosyl-L-methionine.</text>
</comment>
<keyword evidence="3 10" id="KW-0963">Cytoplasm</keyword>
<evidence type="ECO:0000256" key="4">
    <source>
        <dbReference type="ARBA" id="ARBA00022679"/>
    </source>
</evidence>
<dbReference type="STRING" id="414048.SAMN04489864_101249"/>
<feature type="binding site" evidence="10">
    <location>
        <position position="76"/>
    </location>
    <ligand>
        <name>[4Fe-4S] cluster</name>
        <dbReference type="ChEBI" id="CHEBI:49883"/>
        <label>1</label>
    </ligand>
</feature>
<dbReference type="Gene3D" id="3.80.30.20">
    <property type="entry name" value="tm_1862 like domain"/>
    <property type="match status" value="1"/>
</dbReference>
<gene>
    <name evidence="10" type="primary">miaB</name>
    <name evidence="14" type="ORF">SAMN04489864_101249</name>
</gene>
<accession>A0A1I2TFM6</accession>
<feature type="binding site" evidence="10">
    <location>
        <position position="110"/>
    </location>
    <ligand>
        <name>[4Fe-4S] cluster</name>
        <dbReference type="ChEBI" id="CHEBI:49883"/>
        <label>1</label>
    </ligand>
</feature>
<dbReference type="GO" id="GO:0051539">
    <property type="term" value="F:4 iron, 4 sulfur cluster binding"/>
    <property type="evidence" value="ECO:0007669"/>
    <property type="project" value="UniProtKB-UniRule"/>
</dbReference>
<keyword evidence="10" id="KW-0819">tRNA processing</keyword>
<evidence type="ECO:0000256" key="6">
    <source>
        <dbReference type="ARBA" id="ARBA00022723"/>
    </source>
</evidence>
<evidence type="ECO:0000259" key="11">
    <source>
        <dbReference type="PROSITE" id="PS50926"/>
    </source>
</evidence>
<dbReference type="InterPro" id="IPR005839">
    <property type="entry name" value="Methylthiotransferase"/>
</dbReference>
<dbReference type="Pfam" id="PF04055">
    <property type="entry name" value="Radical_SAM"/>
    <property type="match status" value="1"/>
</dbReference>
<comment type="function">
    <text evidence="1 10">Catalyzes the methylthiolation of N6-(dimethylallyl)adenosine (i(6)A), leading to the formation of 2-methylthio-N6-(dimethylallyl)adenosine (ms(2)i(6)A) at position 37 in tRNAs that read codons beginning with uridine.</text>
</comment>
<comment type="catalytic activity">
    <reaction evidence="10">
        <text>N(6)-dimethylallyladenosine(37) in tRNA + (sulfur carrier)-SH + AH2 + 2 S-adenosyl-L-methionine = 2-methylsulfanyl-N(6)-dimethylallyladenosine(37) in tRNA + (sulfur carrier)-H + 5'-deoxyadenosine + L-methionine + A + S-adenosyl-L-homocysteine + 2 H(+)</text>
        <dbReference type="Rhea" id="RHEA:37067"/>
        <dbReference type="Rhea" id="RHEA-COMP:10375"/>
        <dbReference type="Rhea" id="RHEA-COMP:10376"/>
        <dbReference type="Rhea" id="RHEA-COMP:14737"/>
        <dbReference type="Rhea" id="RHEA-COMP:14739"/>
        <dbReference type="ChEBI" id="CHEBI:13193"/>
        <dbReference type="ChEBI" id="CHEBI:15378"/>
        <dbReference type="ChEBI" id="CHEBI:17319"/>
        <dbReference type="ChEBI" id="CHEBI:17499"/>
        <dbReference type="ChEBI" id="CHEBI:29917"/>
        <dbReference type="ChEBI" id="CHEBI:57844"/>
        <dbReference type="ChEBI" id="CHEBI:57856"/>
        <dbReference type="ChEBI" id="CHEBI:59789"/>
        <dbReference type="ChEBI" id="CHEBI:64428"/>
        <dbReference type="ChEBI" id="CHEBI:74415"/>
        <dbReference type="ChEBI" id="CHEBI:74417"/>
        <dbReference type="EC" id="2.8.4.3"/>
    </reaction>
</comment>
<protein>
    <recommendedName>
        <fullName evidence="9 10">tRNA-2-methylthio-N(6)-dimethylallyladenosine synthase</fullName>
        <ecNumber evidence="9 10">2.8.4.3</ecNumber>
    </recommendedName>
    <alternativeName>
        <fullName evidence="10">(Dimethylallyl)adenosine tRNA methylthiotransferase MiaB</fullName>
    </alternativeName>
    <alternativeName>
        <fullName evidence="10">tRNA-i(6)A37 methylthiotransferase</fullName>
    </alternativeName>
</protein>
<organism evidence="14 15">
    <name type="scientific">Pedobacter insulae</name>
    <dbReference type="NCBI Taxonomy" id="414048"/>
    <lineage>
        <taxon>Bacteria</taxon>
        <taxon>Pseudomonadati</taxon>
        <taxon>Bacteroidota</taxon>
        <taxon>Sphingobacteriia</taxon>
        <taxon>Sphingobacteriales</taxon>
        <taxon>Sphingobacteriaceae</taxon>
        <taxon>Pedobacter</taxon>
    </lineage>
</organism>
<dbReference type="FunFam" id="3.40.50.12160:FF:000003">
    <property type="entry name" value="CDK5 regulatory subunit-associated protein 1"/>
    <property type="match status" value="1"/>
</dbReference>
<evidence type="ECO:0000256" key="2">
    <source>
        <dbReference type="ARBA" id="ARBA00022485"/>
    </source>
</evidence>
<dbReference type="SFLD" id="SFLDG01082">
    <property type="entry name" value="B12-binding_domain_containing"/>
    <property type="match status" value="1"/>
</dbReference>
<dbReference type="InterPro" id="IPR023404">
    <property type="entry name" value="rSAM_horseshoe"/>
</dbReference>
<dbReference type="PROSITE" id="PS01278">
    <property type="entry name" value="MTTASE_RADICAL"/>
    <property type="match status" value="1"/>
</dbReference>
<feature type="domain" description="MTTase N-terminal" evidence="12">
    <location>
        <begin position="31"/>
        <end position="147"/>
    </location>
</feature>
<dbReference type="InterPro" id="IPR006463">
    <property type="entry name" value="MiaB_methiolase"/>
</dbReference>
<dbReference type="SFLD" id="SFLDF00413">
    <property type="entry name" value="CDK5RAP1"/>
    <property type="match status" value="1"/>
</dbReference>
<dbReference type="Gene3D" id="3.40.50.12160">
    <property type="entry name" value="Methylthiotransferase, N-terminal domain"/>
    <property type="match status" value="1"/>
</dbReference>
<dbReference type="SFLD" id="SFLDS00029">
    <property type="entry name" value="Radical_SAM"/>
    <property type="match status" value="1"/>
</dbReference>
<evidence type="ECO:0000313" key="14">
    <source>
        <dbReference type="EMBL" id="SFG61091.1"/>
    </source>
</evidence>
<evidence type="ECO:0000256" key="7">
    <source>
        <dbReference type="ARBA" id="ARBA00023004"/>
    </source>
</evidence>
<dbReference type="Pfam" id="PF00919">
    <property type="entry name" value="UPF0004"/>
    <property type="match status" value="1"/>
</dbReference>
<dbReference type="InterPro" id="IPR006638">
    <property type="entry name" value="Elp3/MiaA/NifB-like_rSAM"/>
</dbReference>